<organism evidence="1 2">
    <name type="scientific">Digitaria exilis</name>
    <dbReference type="NCBI Taxonomy" id="1010633"/>
    <lineage>
        <taxon>Eukaryota</taxon>
        <taxon>Viridiplantae</taxon>
        <taxon>Streptophyta</taxon>
        <taxon>Embryophyta</taxon>
        <taxon>Tracheophyta</taxon>
        <taxon>Spermatophyta</taxon>
        <taxon>Magnoliopsida</taxon>
        <taxon>Liliopsida</taxon>
        <taxon>Poales</taxon>
        <taxon>Poaceae</taxon>
        <taxon>PACMAD clade</taxon>
        <taxon>Panicoideae</taxon>
        <taxon>Panicodae</taxon>
        <taxon>Paniceae</taxon>
        <taxon>Anthephorinae</taxon>
        <taxon>Digitaria</taxon>
    </lineage>
</organism>
<dbReference type="InterPro" id="IPR050209">
    <property type="entry name" value="Rab_GTPases_membrane_traffic"/>
</dbReference>
<reference evidence="1" key="1">
    <citation type="submission" date="2020-07" db="EMBL/GenBank/DDBJ databases">
        <title>Genome sequence and genetic diversity analysis of an under-domesticated orphan crop, white fonio (Digitaria exilis).</title>
        <authorList>
            <person name="Bennetzen J.L."/>
            <person name="Chen S."/>
            <person name="Ma X."/>
            <person name="Wang X."/>
            <person name="Yssel A.E.J."/>
            <person name="Chaluvadi S.R."/>
            <person name="Johnson M."/>
            <person name="Gangashetty P."/>
            <person name="Hamidou F."/>
            <person name="Sanogo M.D."/>
            <person name="Zwaenepoel A."/>
            <person name="Wallace J."/>
            <person name="Van De Peer Y."/>
            <person name="Van Deynze A."/>
        </authorList>
    </citation>
    <scope>NUCLEOTIDE SEQUENCE</scope>
    <source>
        <tissue evidence="1">Leaves</tissue>
    </source>
</reference>
<dbReference type="Gene3D" id="3.40.50.300">
    <property type="entry name" value="P-loop containing nucleotide triphosphate hydrolases"/>
    <property type="match status" value="1"/>
</dbReference>
<dbReference type="Proteomes" id="UP000636709">
    <property type="component" value="Unassembled WGS sequence"/>
</dbReference>
<keyword evidence="2" id="KW-1185">Reference proteome</keyword>
<gene>
    <name evidence="1" type="ORF">HU200_067021</name>
</gene>
<dbReference type="AlphaFoldDB" id="A0A835A0S5"/>
<dbReference type="PROSITE" id="PS51419">
    <property type="entry name" value="RAB"/>
    <property type="match status" value="1"/>
</dbReference>
<dbReference type="GO" id="GO:0003924">
    <property type="term" value="F:GTPase activity"/>
    <property type="evidence" value="ECO:0007669"/>
    <property type="project" value="InterPro"/>
</dbReference>
<name>A0A835A0S5_9POAL</name>
<dbReference type="InterPro" id="IPR027417">
    <property type="entry name" value="P-loop_NTPase"/>
</dbReference>
<dbReference type="GO" id="GO:0005525">
    <property type="term" value="F:GTP binding"/>
    <property type="evidence" value="ECO:0007669"/>
    <property type="project" value="InterPro"/>
</dbReference>
<evidence type="ECO:0000313" key="1">
    <source>
        <dbReference type="EMBL" id="KAF8642986.1"/>
    </source>
</evidence>
<comment type="caution">
    <text evidence="1">The sequence shown here is derived from an EMBL/GenBank/DDBJ whole genome shotgun (WGS) entry which is preliminary data.</text>
</comment>
<evidence type="ECO:0000313" key="2">
    <source>
        <dbReference type="Proteomes" id="UP000636709"/>
    </source>
</evidence>
<dbReference type="Pfam" id="PF00071">
    <property type="entry name" value="Ras"/>
    <property type="match status" value="1"/>
</dbReference>
<accession>A0A835A0S5</accession>
<dbReference type="InterPro" id="IPR001806">
    <property type="entry name" value="Small_GTPase"/>
</dbReference>
<dbReference type="SMART" id="SM00175">
    <property type="entry name" value="RAB"/>
    <property type="match status" value="1"/>
</dbReference>
<proteinExistence type="predicted"/>
<sequence>MGHCWAGEISSITSAYYRGAVGALLVYDVTKVMTFENVKRWLKDFETMLTRTLLSCSLATRSISGTSGLLRLRMLQALQRVKGCSSLRPLRSMLQMSRRLFKLC</sequence>
<dbReference type="PANTHER" id="PTHR47979">
    <property type="entry name" value="DRAB11-RELATED"/>
    <property type="match status" value="1"/>
</dbReference>
<dbReference type="EMBL" id="JACEFO010003240">
    <property type="protein sequence ID" value="KAF8642986.1"/>
    <property type="molecule type" value="Genomic_DNA"/>
</dbReference>
<protein>
    <submittedName>
        <fullName evidence="1">Uncharacterized protein</fullName>
    </submittedName>
</protein>
<dbReference type="OrthoDB" id="9989112at2759"/>
<dbReference type="SUPFAM" id="SSF52540">
    <property type="entry name" value="P-loop containing nucleoside triphosphate hydrolases"/>
    <property type="match status" value="1"/>
</dbReference>